<dbReference type="RefSeq" id="WP_099155624.1">
    <property type="nucleotide sequence ID" value="NZ_PDUD01000067.1"/>
</dbReference>
<feature type="transmembrane region" description="Helical" evidence="2">
    <location>
        <begin position="10"/>
        <end position="27"/>
    </location>
</feature>
<accession>A0A2D0MYL1</accession>
<evidence type="ECO:0000256" key="2">
    <source>
        <dbReference type="SAM" id="Phobius"/>
    </source>
</evidence>
<protein>
    <submittedName>
        <fullName evidence="3">Uncharacterized protein</fullName>
    </submittedName>
</protein>
<feature type="transmembrane region" description="Helical" evidence="2">
    <location>
        <begin position="33"/>
        <end position="55"/>
    </location>
</feature>
<evidence type="ECO:0000256" key="1">
    <source>
        <dbReference type="SAM" id="Coils"/>
    </source>
</evidence>
<comment type="caution">
    <text evidence="3">The sequence shown here is derived from an EMBL/GenBank/DDBJ whole genome shotgun (WGS) entry which is preliminary data.</text>
</comment>
<dbReference type="OrthoDB" id="9834772at2"/>
<dbReference type="EMBL" id="PDUD01000067">
    <property type="protein sequence ID" value="PHN00969.1"/>
    <property type="molecule type" value="Genomic_DNA"/>
</dbReference>
<sequence>MSIRKSREDIFRWSLIGVIVLILLMRLAPVFRFLLGILAILAIAGLIGGTIWYFAVKRRRDRRYAASTEGQIEQRIAFCKGEITKQEADIREIEENIEDLESQINGGNEIAPQNRQESESLIRAFRSQLELRRSKITFYEAVMRKLEILLHNQRLASDLEVKKKKLEQLRENNYEELAKLESLRSDVEMDTLYLDTIDQLSQRIQDTNTVDDAEILQKELEKMTKELEY</sequence>
<reference evidence="3 4" key="1">
    <citation type="submission" date="2017-10" db="EMBL/GenBank/DDBJ databases">
        <title>The draft genome sequence of Lewinella nigricans NBRC 102662.</title>
        <authorList>
            <person name="Wang K."/>
        </authorList>
    </citation>
    <scope>NUCLEOTIDE SEQUENCE [LARGE SCALE GENOMIC DNA]</scope>
    <source>
        <strain evidence="3 4">NBRC 102662</strain>
    </source>
</reference>
<dbReference type="AlphaFoldDB" id="A0A2D0MYL1"/>
<evidence type="ECO:0000313" key="3">
    <source>
        <dbReference type="EMBL" id="PHN00969.1"/>
    </source>
</evidence>
<organism evidence="3 4">
    <name type="scientific">Flavilitoribacter nigricans (strain ATCC 23147 / DSM 23189 / NBRC 102662 / NCIMB 1420 / SS-2)</name>
    <name type="common">Lewinella nigricans</name>
    <dbReference type="NCBI Taxonomy" id="1122177"/>
    <lineage>
        <taxon>Bacteria</taxon>
        <taxon>Pseudomonadati</taxon>
        <taxon>Bacteroidota</taxon>
        <taxon>Saprospiria</taxon>
        <taxon>Saprospirales</taxon>
        <taxon>Lewinellaceae</taxon>
        <taxon>Flavilitoribacter</taxon>
    </lineage>
</organism>
<gene>
    <name evidence="3" type="ORF">CRP01_39495</name>
</gene>
<keyword evidence="4" id="KW-1185">Reference proteome</keyword>
<keyword evidence="2" id="KW-0812">Transmembrane</keyword>
<keyword evidence="2" id="KW-1133">Transmembrane helix</keyword>
<keyword evidence="1" id="KW-0175">Coiled coil</keyword>
<dbReference type="Proteomes" id="UP000223913">
    <property type="component" value="Unassembled WGS sequence"/>
</dbReference>
<proteinExistence type="predicted"/>
<keyword evidence="2" id="KW-0472">Membrane</keyword>
<name>A0A2D0MYL1_FLAN2</name>
<evidence type="ECO:0000313" key="4">
    <source>
        <dbReference type="Proteomes" id="UP000223913"/>
    </source>
</evidence>
<feature type="coiled-coil region" evidence="1">
    <location>
        <begin position="152"/>
        <end position="186"/>
    </location>
</feature>
<feature type="coiled-coil region" evidence="1">
    <location>
        <begin position="76"/>
        <end position="110"/>
    </location>
</feature>